<dbReference type="EMBL" id="BGZK01000087">
    <property type="protein sequence ID" value="GBP17390.1"/>
    <property type="molecule type" value="Genomic_DNA"/>
</dbReference>
<accession>A0A4C1TTQ7</accession>
<feature type="region of interest" description="Disordered" evidence="1">
    <location>
        <begin position="108"/>
        <end position="132"/>
    </location>
</feature>
<reference evidence="2 3" key="1">
    <citation type="journal article" date="2019" name="Commun. Biol.">
        <title>The bagworm genome reveals a unique fibroin gene that provides high tensile strength.</title>
        <authorList>
            <person name="Kono N."/>
            <person name="Nakamura H."/>
            <person name="Ohtoshi R."/>
            <person name="Tomita M."/>
            <person name="Numata K."/>
            <person name="Arakawa K."/>
        </authorList>
    </citation>
    <scope>NUCLEOTIDE SEQUENCE [LARGE SCALE GENOMIC DNA]</scope>
</reference>
<evidence type="ECO:0000313" key="3">
    <source>
        <dbReference type="Proteomes" id="UP000299102"/>
    </source>
</evidence>
<proteinExistence type="predicted"/>
<dbReference type="AlphaFoldDB" id="A0A4C1TTQ7"/>
<dbReference type="Proteomes" id="UP000299102">
    <property type="component" value="Unassembled WGS sequence"/>
</dbReference>
<protein>
    <submittedName>
        <fullName evidence="2">Uncharacterized protein</fullName>
    </submittedName>
</protein>
<organism evidence="2 3">
    <name type="scientific">Eumeta variegata</name>
    <name type="common">Bagworm moth</name>
    <name type="synonym">Eumeta japonica</name>
    <dbReference type="NCBI Taxonomy" id="151549"/>
    <lineage>
        <taxon>Eukaryota</taxon>
        <taxon>Metazoa</taxon>
        <taxon>Ecdysozoa</taxon>
        <taxon>Arthropoda</taxon>
        <taxon>Hexapoda</taxon>
        <taxon>Insecta</taxon>
        <taxon>Pterygota</taxon>
        <taxon>Neoptera</taxon>
        <taxon>Endopterygota</taxon>
        <taxon>Lepidoptera</taxon>
        <taxon>Glossata</taxon>
        <taxon>Ditrysia</taxon>
        <taxon>Tineoidea</taxon>
        <taxon>Psychidae</taxon>
        <taxon>Oiketicinae</taxon>
        <taxon>Eumeta</taxon>
    </lineage>
</organism>
<comment type="caution">
    <text evidence="2">The sequence shown here is derived from an EMBL/GenBank/DDBJ whole genome shotgun (WGS) entry which is preliminary data.</text>
</comment>
<sequence>MKPSTRNGITTDTKCCARGRPIIVEWERDARHSAGPSPARRPIATLPSVTFLISDSQPQPNLRRCHVKKETHANSIIKINGRNLTQAGVVADILCEITAIALLRAPGPSHHREAPANTHPVTSSKVERPQSRAATRINHRHFSCSGRARAANRPDQGIGGLSRHERPRRGRRRLAFVILGRLPTPGLEYLDFDDNRVPVSDVLLRRRVPAAALDADGTVIFGSHRGLLCVGRNVVITVE</sequence>
<keyword evidence="3" id="KW-1185">Reference proteome</keyword>
<evidence type="ECO:0000256" key="1">
    <source>
        <dbReference type="SAM" id="MobiDB-lite"/>
    </source>
</evidence>
<evidence type="ECO:0000313" key="2">
    <source>
        <dbReference type="EMBL" id="GBP17390.1"/>
    </source>
</evidence>
<gene>
    <name evidence="2" type="ORF">EVAR_8754_1</name>
</gene>
<name>A0A4C1TTQ7_EUMVA</name>